<organism evidence="4 5">
    <name type="scientific">Thecamonas trahens ATCC 50062</name>
    <dbReference type="NCBI Taxonomy" id="461836"/>
    <lineage>
        <taxon>Eukaryota</taxon>
        <taxon>Apusozoa</taxon>
        <taxon>Apusomonadida</taxon>
        <taxon>Apusomonadidae</taxon>
        <taxon>Thecamonas</taxon>
    </lineage>
</organism>
<dbReference type="RefSeq" id="XP_013760327.1">
    <property type="nucleotide sequence ID" value="XM_013904873.1"/>
</dbReference>
<dbReference type="InterPro" id="IPR008250">
    <property type="entry name" value="ATPase_P-typ_transduc_dom_A_sf"/>
</dbReference>
<name>A0A0L0D5F1_THETB</name>
<evidence type="ECO:0000256" key="1">
    <source>
        <dbReference type="SAM" id="MobiDB-lite"/>
    </source>
</evidence>
<dbReference type="SUPFAM" id="SSF81665">
    <property type="entry name" value="Calcium ATPase, transmembrane domain M"/>
    <property type="match status" value="1"/>
</dbReference>
<evidence type="ECO:0000313" key="4">
    <source>
        <dbReference type="EMBL" id="KNC46548.1"/>
    </source>
</evidence>
<feature type="compositionally biased region" description="Acidic residues" evidence="1">
    <location>
        <begin position="103"/>
        <end position="113"/>
    </location>
</feature>
<feature type="domain" description="P-type ATPase A" evidence="2">
    <location>
        <begin position="261"/>
        <end position="315"/>
    </location>
</feature>
<dbReference type="Gene3D" id="2.70.150.10">
    <property type="entry name" value="Calcium-transporting ATPase, cytoplasmic transduction domain A"/>
    <property type="match status" value="1"/>
</dbReference>
<dbReference type="InterPro" id="IPR032631">
    <property type="entry name" value="P-type_ATPase_N"/>
</dbReference>
<evidence type="ECO:0000313" key="5">
    <source>
        <dbReference type="Proteomes" id="UP000054408"/>
    </source>
</evidence>
<feature type="compositionally biased region" description="Basic and acidic residues" evidence="1">
    <location>
        <begin position="232"/>
        <end position="247"/>
    </location>
</feature>
<dbReference type="eggNOG" id="KOG0206">
    <property type="taxonomic scope" value="Eukaryota"/>
</dbReference>
<evidence type="ECO:0000259" key="3">
    <source>
        <dbReference type="Pfam" id="PF16209"/>
    </source>
</evidence>
<feature type="region of interest" description="Disordered" evidence="1">
    <location>
        <begin position="217"/>
        <end position="262"/>
    </location>
</feature>
<feature type="domain" description="P-type ATPase N-terminal" evidence="3">
    <location>
        <begin position="131"/>
        <end position="187"/>
    </location>
</feature>
<feature type="compositionally biased region" description="Polar residues" evidence="1">
    <location>
        <begin position="50"/>
        <end position="64"/>
    </location>
</feature>
<protein>
    <submittedName>
        <fullName evidence="4">Uncharacterized protein</fullName>
    </submittedName>
</protein>
<feature type="compositionally biased region" description="Basic and acidic residues" evidence="1">
    <location>
        <begin position="114"/>
        <end position="123"/>
    </location>
</feature>
<dbReference type="GeneID" id="25562626"/>
<dbReference type="GO" id="GO:0140326">
    <property type="term" value="F:ATPase-coupled intramembrane lipid transporter activity"/>
    <property type="evidence" value="ECO:0007669"/>
    <property type="project" value="TreeGrafter"/>
</dbReference>
<dbReference type="EMBL" id="GL349443">
    <property type="protein sequence ID" value="KNC46548.1"/>
    <property type="molecule type" value="Genomic_DNA"/>
</dbReference>
<dbReference type="OrthoDB" id="377733at2759"/>
<accession>A0A0L0D5F1</accession>
<sequence>MSDQNIKRKASVLSKPTRVSPVTDPLAGSASTAGAGNGVGGSTSQGSGEALTNSLSTESLGSTDGRTGAARGSQGAGRGPGRTPQAAGASGRVFAADGRAADEPADDEVGELSEGERKGESSRFVRVGEPSEAYAGNAIHTSKYTWYSFLPRNLYEQFRRVANVFFLAVAILQQIPGVSPTGRYTTILPLGLVLFVTGLKAAIEDWRRHRSDKMTNATPGRVLRWKASSGAESRRRSGRAGDDDGYHGADSSHPGLNNVESPEWESVAWSDIVVGDVVRVEADETFPADMVLLASSRVDGTASVETANLDGETNLKQRRSLEQTAHLQDAEELAQFCVAGVSIEYELASPVVHRFSGNVHMPRLGRGPTGERQWQSQASDVVPAL</sequence>
<gene>
    <name evidence="4" type="ORF">AMSG_02983</name>
</gene>
<proteinExistence type="predicted"/>
<dbReference type="AlphaFoldDB" id="A0A0L0D5F1"/>
<dbReference type="GO" id="GO:0005886">
    <property type="term" value="C:plasma membrane"/>
    <property type="evidence" value="ECO:0007669"/>
    <property type="project" value="TreeGrafter"/>
</dbReference>
<dbReference type="InterPro" id="IPR059000">
    <property type="entry name" value="ATPase_P-type_domA"/>
</dbReference>
<keyword evidence="5" id="KW-1185">Reference proteome</keyword>
<dbReference type="Pfam" id="PF00122">
    <property type="entry name" value="E1-E2_ATPase"/>
    <property type="match status" value="1"/>
</dbReference>
<dbReference type="InterPro" id="IPR023298">
    <property type="entry name" value="ATPase_P-typ_TM_dom_sf"/>
</dbReference>
<evidence type="ECO:0000259" key="2">
    <source>
        <dbReference type="Pfam" id="PF00122"/>
    </source>
</evidence>
<feature type="region of interest" description="Disordered" evidence="1">
    <location>
        <begin position="363"/>
        <end position="385"/>
    </location>
</feature>
<dbReference type="Pfam" id="PF16209">
    <property type="entry name" value="PhoLip_ATPase_N"/>
    <property type="match status" value="1"/>
</dbReference>
<feature type="region of interest" description="Disordered" evidence="1">
    <location>
        <begin position="1"/>
        <end position="124"/>
    </location>
</feature>
<dbReference type="STRING" id="461836.A0A0L0D5F1"/>
<dbReference type="Proteomes" id="UP000054408">
    <property type="component" value="Unassembled WGS sequence"/>
</dbReference>
<dbReference type="SUPFAM" id="SSF81653">
    <property type="entry name" value="Calcium ATPase, transduction domain A"/>
    <property type="match status" value="1"/>
</dbReference>
<dbReference type="GO" id="GO:0045332">
    <property type="term" value="P:phospholipid translocation"/>
    <property type="evidence" value="ECO:0007669"/>
    <property type="project" value="TreeGrafter"/>
</dbReference>
<dbReference type="PANTHER" id="PTHR24092">
    <property type="entry name" value="PROBABLE PHOSPHOLIPID-TRANSPORTING ATPASE"/>
    <property type="match status" value="1"/>
</dbReference>
<reference evidence="4 5" key="1">
    <citation type="submission" date="2010-05" db="EMBL/GenBank/DDBJ databases">
        <title>The Genome Sequence of Thecamonas trahens ATCC 50062.</title>
        <authorList>
            <consortium name="The Broad Institute Genome Sequencing Platform"/>
            <person name="Russ C."/>
            <person name="Cuomo C."/>
            <person name="Shea T."/>
            <person name="Young S.K."/>
            <person name="Zeng Q."/>
            <person name="Koehrsen M."/>
            <person name="Haas B."/>
            <person name="Borodovsky M."/>
            <person name="Guigo R."/>
            <person name="Alvarado L."/>
            <person name="Berlin A."/>
            <person name="Bochicchio J."/>
            <person name="Borenstein D."/>
            <person name="Chapman S."/>
            <person name="Chen Z."/>
            <person name="Freedman E."/>
            <person name="Gellesch M."/>
            <person name="Goldberg J."/>
            <person name="Griggs A."/>
            <person name="Gujja S."/>
            <person name="Heilman E."/>
            <person name="Heiman D."/>
            <person name="Hepburn T."/>
            <person name="Howarth C."/>
            <person name="Jen D."/>
            <person name="Larson L."/>
            <person name="Mehta T."/>
            <person name="Park D."/>
            <person name="Pearson M."/>
            <person name="Roberts A."/>
            <person name="Saif S."/>
            <person name="Shenoy N."/>
            <person name="Sisk P."/>
            <person name="Stolte C."/>
            <person name="Sykes S."/>
            <person name="Thomson T."/>
            <person name="Walk T."/>
            <person name="White J."/>
            <person name="Yandava C."/>
            <person name="Burger G."/>
            <person name="Gray M.W."/>
            <person name="Holland P.W.H."/>
            <person name="King N."/>
            <person name="Lang F.B.F."/>
            <person name="Roger A.J."/>
            <person name="Ruiz-Trillo I."/>
            <person name="Lander E."/>
            <person name="Nusbaum C."/>
        </authorList>
    </citation>
    <scope>NUCLEOTIDE SEQUENCE [LARGE SCALE GENOMIC DNA]</scope>
    <source>
        <strain evidence="4 5">ATCC 50062</strain>
    </source>
</reference>